<dbReference type="GO" id="GO:0005524">
    <property type="term" value="F:ATP binding"/>
    <property type="evidence" value="ECO:0007669"/>
    <property type="project" value="UniProtKB-KW"/>
</dbReference>
<keyword evidence="2 4" id="KW-0067">ATP-binding</keyword>
<dbReference type="Proteomes" id="UP000243205">
    <property type="component" value="Unassembled WGS sequence"/>
</dbReference>
<dbReference type="Pfam" id="PF00005">
    <property type="entry name" value="ABC_tran"/>
    <property type="match status" value="2"/>
</dbReference>
<organism evidence="4 5">
    <name type="scientific">Desulfuromonas thiophila</name>
    <dbReference type="NCBI Taxonomy" id="57664"/>
    <lineage>
        <taxon>Bacteria</taxon>
        <taxon>Pseudomonadati</taxon>
        <taxon>Thermodesulfobacteriota</taxon>
        <taxon>Desulfuromonadia</taxon>
        <taxon>Desulfuromonadales</taxon>
        <taxon>Desulfuromonadaceae</taxon>
        <taxon>Desulfuromonas</taxon>
    </lineage>
</organism>
<dbReference type="GO" id="GO:0016887">
    <property type="term" value="F:ATP hydrolysis activity"/>
    <property type="evidence" value="ECO:0007669"/>
    <property type="project" value="InterPro"/>
</dbReference>
<evidence type="ECO:0000313" key="4">
    <source>
        <dbReference type="EMBL" id="SDE25342.1"/>
    </source>
</evidence>
<dbReference type="Gene3D" id="3.40.50.300">
    <property type="entry name" value="P-loop containing nucleotide triphosphate hydrolases"/>
    <property type="match status" value="2"/>
</dbReference>
<dbReference type="InterPro" id="IPR003593">
    <property type="entry name" value="AAA+_ATPase"/>
</dbReference>
<dbReference type="InterPro" id="IPR003439">
    <property type="entry name" value="ABC_transporter-like_ATP-bd"/>
</dbReference>
<dbReference type="InterPro" id="IPR017871">
    <property type="entry name" value="ABC_transporter-like_CS"/>
</dbReference>
<dbReference type="OrthoDB" id="9809450at2"/>
<dbReference type="AlphaFoldDB" id="A0A1G7BEC5"/>
<feature type="domain" description="ABC transporter" evidence="3">
    <location>
        <begin position="38"/>
        <end position="268"/>
    </location>
</feature>
<evidence type="ECO:0000313" key="5">
    <source>
        <dbReference type="Proteomes" id="UP000243205"/>
    </source>
</evidence>
<gene>
    <name evidence="4" type="ORF">SAMN05661003_1063</name>
</gene>
<accession>A0A1G7BEC5</accession>
<dbReference type="NCBIfam" id="NF008186">
    <property type="entry name" value="PRK10938.1"/>
    <property type="match status" value="1"/>
</dbReference>
<protein>
    <submittedName>
        <fullName evidence="4">Molybdate transport system ATP-binding protein</fullName>
    </submittedName>
</protein>
<dbReference type="PANTHER" id="PTHR43158:SF2">
    <property type="entry name" value="SKFA PEPTIDE EXPORT ATP-BINDING PROTEIN SKFE"/>
    <property type="match status" value="1"/>
</dbReference>
<evidence type="ECO:0000256" key="2">
    <source>
        <dbReference type="ARBA" id="ARBA00022840"/>
    </source>
</evidence>
<evidence type="ECO:0000256" key="1">
    <source>
        <dbReference type="ARBA" id="ARBA00022741"/>
    </source>
</evidence>
<dbReference type="EMBL" id="FNAQ01000006">
    <property type="protein sequence ID" value="SDE25342.1"/>
    <property type="molecule type" value="Genomic_DNA"/>
</dbReference>
<name>A0A1G7BEC5_9BACT</name>
<dbReference type="SMART" id="SM00382">
    <property type="entry name" value="AAA"/>
    <property type="match status" value="2"/>
</dbReference>
<dbReference type="STRING" id="57664.SAMN05661003_1063"/>
<evidence type="ECO:0000259" key="3">
    <source>
        <dbReference type="PROSITE" id="PS50893"/>
    </source>
</evidence>
<dbReference type="PANTHER" id="PTHR43158">
    <property type="entry name" value="SKFA PEPTIDE EXPORT ATP-BINDING PROTEIN SKFE"/>
    <property type="match status" value="1"/>
</dbReference>
<dbReference type="SUPFAM" id="SSF52540">
    <property type="entry name" value="P-loop containing nucleoside triphosphate hydrolases"/>
    <property type="match status" value="2"/>
</dbReference>
<sequence>MVCVTVACSVSSPAGKAALSRTAETTAAAAFKVEQVTVELQAVCLWQGCRPLLQNLTLRLEAGQRWVVLGRNGSGKTALGQLLCGLRQPHQGLCRRPPRTALVAFEQIDRILENERYQDDSDFVGGCDPGTLARDFLLQQTDAAVAGQLPQLARRLGLEALLQRGIRFLSTGEMRKLVLLQALCRQPQLLVLDEPFDGLDAPTCQTLTRLIDEVAAQGVQVLLLLNRLSDVPAATSHLACLHGGLLVASGPLPQMLRSSALQRLQQFGQIRPEQLPGALAPTEPLQLPPHEPLLQLRRVQVRYGERFILRDLDWTVWPGEHWRISGPNGAGKSTLLALISGDNAQAYANDIRLFGRRKGSGESLWQIRRHLGLVSTALQQGYRVGVTARLAVLSGFFDSIGVYRACSRQQDQIARAWLNVLQLADQAERPLRQLSYGEQRLVLLARALVKQPPLLILDEPCQGLDDLNRAMVLQLIDLLGRTGGCQLLYVSHRAEDHLPCVRHHLQLVPAADGGFTGRIL</sequence>
<keyword evidence="1" id="KW-0547">Nucleotide-binding</keyword>
<keyword evidence="5" id="KW-1185">Reference proteome</keyword>
<dbReference type="InterPro" id="IPR027417">
    <property type="entry name" value="P-loop_NTPase"/>
</dbReference>
<dbReference type="PROSITE" id="PS50893">
    <property type="entry name" value="ABC_TRANSPORTER_2"/>
    <property type="match status" value="2"/>
</dbReference>
<proteinExistence type="predicted"/>
<dbReference type="PROSITE" id="PS00211">
    <property type="entry name" value="ABC_TRANSPORTER_1"/>
    <property type="match status" value="1"/>
</dbReference>
<reference evidence="5" key="1">
    <citation type="submission" date="2016-10" db="EMBL/GenBank/DDBJ databases">
        <authorList>
            <person name="Varghese N."/>
            <person name="Submissions S."/>
        </authorList>
    </citation>
    <scope>NUCLEOTIDE SEQUENCE [LARGE SCALE GENOMIC DNA]</scope>
    <source>
        <strain evidence="5">DSM 8987</strain>
    </source>
</reference>
<feature type="domain" description="ABC transporter" evidence="3">
    <location>
        <begin position="294"/>
        <end position="520"/>
    </location>
</feature>